<accession>A0A523W642</accession>
<dbReference type="InterPro" id="IPR004570">
    <property type="entry name" value="Phosphatidylglycerol_P_synth"/>
</dbReference>
<gene>
    <name evidence="14" type="primary">pgsA</name>
    <name evidence="14" type="ORF">E3J48_04420</name>
</gene>
<dbReference type="InterPro" id="IPR050324">
    <property type="entry name" value="CDP-alcohol_PTase-I"/>
</dbReference>
<feature type="transmembrane region" description="Helical" evidence="13">
    <location>
        <begin position="116"/>
        <end position="141"/>
    </location>
</feature>
<evidence type="ECO:0000256" key="3">
    <source>
        <dbReference type="ARBA" id="ARBA00022516"/>
    </source>
</evidence>
<comment type="caution">
    <text evidence="14">The sequence shown here is derived from an EMBL/GenBank/DDBJ whole genome shotgun (WGS) entry which is preliminary data.</text>
</comment>
<comment type="subcellular location">
    <subcellularLocation>
        <location evidence="1">Membrane</location>
        <topology evidence="1">Multi-pass membrane protein</topology>
    </subcellularLocation>
</comment>
<proteinExistence type="inferred from homology"/>
<keyword evidence="6 13" id="KW-1133">Transmembrane helix</keyword>
<evidence type="ECO:0000256" key="13">
    <source>
        <dbReference type="SAM" id="Phobius"/>
    </source>
</evidence>
<dbReference type="Pfam" id="PF01066">
    <property type="entry name" value="CDP-OH_P_transf"/>
    <property type="match status" value="1"/>
</dbReference>
<dbReference type="InterPro" id="IPR000462">
    <property type="entry name" value="CDP-OH_P_trans"/>
</dbReference>
<dbReference type="PANTHER" id="PTHR14269">
    <property type="entry name" value="CDP-DIACYLGLYCEROL--GLYCEROL-3-PHOSPHATE 3-PHOSPHATIDYLTRANSFERASE-RELATED"/>
    <property type="match status" value="1"/>
</dbReference>
<dbReference type="Gene3D" id="1.20.120.1760">
    <property type="match status" value="1"/>
</dbReference>
<keyword evidence="8 13" id="KW-0472">Membrane</keyword>
<dbReference type="Proteomes" id="UP000319130">
    <property type="component" value="Unassembled WGS sequence"/>
</dbReference>
<evidence type="ECO:0000256" key="2">
    <source>
        <dbReference type="ARBA" id="ARBA00010441"/>
    </source>
</evidence>
<feature type="transmembrane region" description="Helical" evidence="13">
    <location>
        <begin position="71"/>
        <end position="96"/>
    </location>
</feature>
<keyword evidence="10" id="KW-1208">Phospholipid metabolism</keyword>
<dbReference type="EC" id="2.7.8.5" evidence="11"/>
<protein>
    <recommendedName>
        <fullName evidence="11">CDP-diacylglycerol--glycerol-3-phosphate 3-phosphatidyltransferase</fullName>
        <ecNumber evidence="11">2.7.8.5</ecNumber>
    </recommendedName>
</protein>
<keyword evidence="9" id="KW-0594">Phospholipid biosynthesis</keyword>
<feature type="transmembrane region" description="Helical" evidence="13">
    <location>
        <begin position="153"/>
        <end position="175"/>
    </location>
</feature>
<evidence type="ECO:0000256" key="1">
    <source>
        <dbReference type="ARBA" id="ARBA00004141"/>
    </source>
</evidence>
<keyword evidence="7" id="KW-0443">Lipid metabolism</keyword>
<evidence type="ECO:0000256" key="6">
    <source>
        <dbReference type="ARBA" id="ARBA00022989"/>
    </source>
</evidence>
<organism evidence="14 15">
    <name type="scientific">Aerophobetes bacterium</name>
    <dbReference type="NCBI Taxonomy" id="2030807"/>
    <lineage>
        <taxon>Bacteria</taxon>
        <taxon>Candidatus Aerophobota</taxon>
    </lineage>
</organism>
<evidence type="ECO:0000256" key="8">
    <source>
        <dbReference type="ARBA" id="ARBA00023136"/>
    </source>
</evidence>
<dbReference type="PROSITE" id="PS00379">
    <property type="entry name" value="CDP_ALCOHOL_P_TRANSF"/>
    <property type="match status" value="1"/>
</dbReference>
<evidence type="ECO:0000256" key="4">
    <source>
        <dbReference type="ARBA" id="ARBA00022679"/>
    </source>
</evidence>
<comment type="similarity">
    <text evidence="2 12">Belongs to the CDP-alcohol phosphatidyltransferase class-I family.</text>
</comment>
<reference evidence="14 15" key="1">
    <citation type="submission" date="2019-03" db="EMBL/GenBank/DDBJ databases">
        <title>Metabolic potential of uncultured bacteria and archaea associated with petroleum seepage in deep-sea sediments.</title>
        <authorList>
            <person name="Dong X."/>
            <person name="Hubert C."/>
        </authorList>
    </citation>
    <scope>NUCLEOTIDE SEQUENCE [LARGE SCALE GENOMIC DNA]</scope>
    <source>
        <strain evidence="14">E29_bin52</strain>
    </source>
</reference>
<evidence type="ECO:0000256" key="9">
    <source>
        <dbReference type="ARBA" id="ARBA00023209"/>
    </source>
</evidence>
<dbReference type="InterPro" id="IPR043130">
    <property type="entry name" value="CDP-OH_PTrfase_TM_dom"/>
</dbReference>
<dbReference type="GO" id="GO:0008444">
    <property type="term" value="F:CDP-diacylglycerol-glycerol-3-phosphate 3-phosphatidyltransferase activity"/>
    <property type="evidence" value="ECO:0007669"/>
    <property type="project" value="UniProtKB-UniRule"/>
</dbReference>
<evidence type="ECO:0000313" key="15">
    <source>
        <dbReference type="Proteomes" id="UP000319130"/>
    </source>
</evidence>
<name>A0A523W642_UNCAE</name>
<evidence type="ECO:0000256" key="12">
    <source>
        <dbReference type="RuleBase" id="RU003750"/>
    </source>
</evidence>
<dbReference type="GO" id="GO:0046474">
    <property type="term" value="P:glycerophospholipid biosynthetic process"/>
    <property type="evidence" value="ECO:0007669"/>
    <property type="project" value="TreeGrafter"/>
</dbReference>
<evidence type="ECO:0000256" key="11">
    <source>
        <dbReference type="NCBIfam" id="TIGR00560"/>
    </source>
</evidence>
<evidence type="ECO:0000256" key="5">
    <source>
        <dbReference type="ARBA" id="ARBA00022692"/>
    </source>
</evidence>
<dbReference type="EMBL" id="SOIZ01000194">
    <property type="protein sequence ID" value="TET62289.1"/>
    <property type="molecule type" value="Genomic_DNA"/>
</dbReference>
<keyword evidence="3" id="KW-0444">Lipid biosynthesis</keyword>
<dbReference type="PANTHER" id="PTHR14269:SF62">
    <property type="entry name" value="CDP-DIACYLGLYCEROL--GLYCEROL-3-PHOSPHATE 3-PHOSPHATIDYLTRANSFERASE 1, CHLOROPLASTIC"/>
    <property type="match status" value="1"/>
</dbReference>
<dbReference type="PIRSF" id="PIRSF000847">
    <property type="entry name" value="Phos_ph_gly_syn"/>
    <property type="match status" value="1"/>
</dbReference>
<evidence type="ECO:0000313" key="14">
    <source>
        <dbReference type="EMBL" id="TET62289.1"/>
    </source>
</evidence>
<keyword evidence="4 12" id="KW-0808">Transferase</keyword>
<dbReference type="InterPro" id="IPR048254">
    <property type="entry name" value="CDP_ALCOHOL_P_TRANSF_CS"/>
</dbReference>
<sequence>MTLANKMTLVRMICLPFVVLFLFRWGAAGKIISLVIFLLASLSDLLDGWLARRTNTVSSMGKIMDPVADKILIFGIFICFVQLNLIPFWMVIIIMARDFLVMALRVKLAAEKLILAAIPVAKIKTTFEYLVVFFVLSSLAGKELGVQFWRAEMVSISLMAGAVALALVSGLQYWFDHRRHLA</sequence>
<dbReference type="NCBIfam" id="TIGR00560">
    <property type="entry name" value="pgsA"/>
    <property type="match status" value="1"/>
</dbReference>
<keyword evidence="5 13" id="KW-0812">Transmembrane</keyword>
<feature type="transmembrane region" description="Helical" evidence="13">
    <location>
        <begin position="31"/>
        <end position="50"/>
    </location>
</feature>
<evidence type="ECO:0000256" key="10">
    <source>
        <dbReference type="ARBA" id="ARBA00023264"/>
    </source>
</evidence>
<evidence type="ECO:0000256" key="7">
    <source>
        <dbReference type="ARBA" id="ARBA00023098"/>
    </source>
</evidence>
<dbReference type="AlphaFoldDB" id="A0A523W642"/>
<dbReference type="GO" id="GO:0016020">
    <property type="term" value="C:membrane"/>
    <property type="evidence" value="ECO:0007669"/>
    <property type="project" value="UniProtKB-SubCell"/>
</dbReference>